<evidence type="ECO:0000313" key="1">
    <source>
        <dbReference type="EMBL" id="MPM71896.1"/>
    </source>
</evidence>
<comment type="caution">
    <text evidence="1">The sequence shown here is derived from an EMBL/GenBank/DDBJ whole genome shotgun (WGS) entry which is preliminary data.</text>
</comment>
<gene>
    <name evidence="1" type="ORF">SDC9_118867</name>
</gene>
<dbReference type="AlphaFoldDB" id="A0A645C239"/>
<accession>A0A645C239</accession>
<name>A0A645C239_9ZZZZ</name>
<sequence length="181" mass="19547">MPRSQRITFSLPPAIMYSADIIHSSIVAARPLFSRIGTCVLPSSFSNSKFCILRAPTCIKSTLPTNWSNLSADIISVTIGSPFLEPASLSISSPFSFKPWKEYGEVRGLKAPPRNSEAPASLTDSATEFICSSVSIEQGPAITANFLPPICTLPTLTTVFSGWNIRLARLKGSCTRITFST</sequence>
<organism evidence="1">
    <name type="scientific">bioreactor metagenome</name>
    <dbReference type="NCBI Taxonomy" id="1076179"/>
    <lineage>
        <taxon>unclassified sequences</taxon>
        <taxon>metagenomes</taxon>
        <taxon>ecological metagenomes</taxon>
    </lineage>
</organism>
<proteinExistence type="predicted"/>
<dbReference type="EMBL" id="VSSQ01024402">
    <property type="protein sequence ID" value="MPM71896.1"/>
    <property type="molecule type" value="Genomic_DNA"/>
</dbReference>
<reference evidence="1" key="1">
    <citation type="submission" date="2019-08" db="EMBL/GenBank/DDBJ databases">
        <authorList>
            <person name="Kucharzyk K."/>
            <person name="Murdoch R.W."/>
            <person name="Higgins S."/>
            <person name="Loffler F."/>
        </authorList>
    </citation>
    <scope>NUCLEOTIDE SEQUENCE</scope>
</reference>
<protein>
    <submittedName>
        <fullName evidence="1">Uncharacterized protein</fullName>
    </submittedName>
</protein>